<dbReference type="GO" id="GO:0005886">
    <property type="term" value="C:plasma membrane"/>
    <property type="evidence" value="ECO:0007669"/>
    <property type="project" value="UniProtKB-SubCell"/>
</dbReference>
<evidence type="ECO:0000256" key="4">
    <source>
        <dbReference type="ARBA" id="ARBA00022989"/>
    </source>
</evidence>
<keyword evidence="7" id="KW-0479">Metal-binding</keyword>
<evidence type="ECO:0000256" key="3">
    <source>
        <dbReference type="ARBA" id="ARBA00022692"/>
    </source>
</evidence>
<feature type="active site" evidence="6">
    <location>
        <position position="321"/>
    </location>
</feature>
<dbReference type="Pfam" id="PF00884">
    <property type="entry name" value="Sulfatase"/>
    <property type="match status" value="1"/>
</dbReference>
<dbReference type="EMBL" id="JXBL01000001">
    <property type="protein sequence ID" value="KIE43302.1"/>
    <property type="molecule type" value="Genomic_DNA"/>
</dbReference>
<evidence type="ECO:0000313" key="12">
    <source>
        <dbReference type="Proteomes" id="UP000031433"/>
    </source>
</evidence>
<feature type="transmembrane region" description="Helical" evidence="9">
    <location>
        <begin position="84"/>
        <end position="108"/>
    </location>
</feature>
<dbReference type="InterPro" id="IPR050448">
    <property type="entry name" value="OpgB/LTA_synthase_biosynth"/>
</dbReference>
<dbReference type="InterPro" id="IPR012160">
    <property type="entry name" value="LtaS-like"/>
</dbReference>
<organism evidence="11 12">
    <name type="scientific">Geobacter soli</name>
    <dbReference type="NCBI Taxonomy" id="1510391"/>
    <lineage>
        <taxon>Bacteria</taxon>
        <taxon>Pseudomonadati</taxon>
        <taxon>Thermodesulfobacteriota</taxon>
        <taxon>Desulfuromonadia</taxon>
        <taxon>Geobacterales</taxon>
        <taxon>Geobacteraceae</taxon>
        <taxon>Geobacter</taxon>
    </lineage>
</organism>
<evidence type="ECO:0000256" key="9">
    <source>
        <dbReference type="SAM" id="Phobius"/>
    </source>
</evidence>
<keyword evidence="3 9" id="KW-0812">Transmembrane</keyword>
<dbReference type="CDD" id="cd16015">
    <property type="entry name" value="LTA_synthase"/>
    <property type="match status" value="1"/>
</dbReference>
<dbReference type="Proteomes" id="UP000031433">
    <property type="component" value="Unassembled WGS sequence"/>
</dbReference>
<accession>A0A0C1QR74</accession>
<protein>
    <submittedName>
        <fullName evidence="11">Sulfatase</fullName>
    </submittedName>
</protein>
<comment type="caution">
    <text evidence="11">The sequence shown here is derived from an EMBL/GenBank/DDBJ whole genome shotgun (WGS) entry which is preliminary data.</text>
</comment>
<feature type="transmembrane region" description="Helical" evidence="9">
    <location>
        <begin position="7"/>
        <end position="32"/>
    </location>
</feature>
<evidence type="ECO:0000259" key="10">
    <source>
        <dbReference type="Pfam" id="PF00884"/>
    </source>
</evidence>
<evidence type="ECO:0000256" key="8">
    <source>
        <dbReference type="PIRSR" id="PIRSR005091-3"/>
    </source>
</evidence>
<keyword evidence="5 9" id="KW-0472">Membrane</keyword>
<dbReference type="AlphaFoldDB" id="A0A0C1QR74"/>
<proteinExistence type="predicted"/>
<keyword evidence="2" id="KW-1003">Cell membrane</keyword>
<evidence type="ECO:0000256" key="7">
    <source>
        <dbReference type="PIRSR" id="PIRSR005091-2"/>
    </source>
</evidence>
<keyword evidence="4 9" id="KW-1133">Transmembrane helix</keyword>
<dbReference type="InterPro" id="IPR000917">
    <property type="entry name" value="Sulfatase_N"/>
</dbReference>
<keyword evidence="12" id="KW-1185">Reference proteome</keyword>
<feature type="binding site" evidence="8">
    <location>
        <position position="492"/>
    </location>
    <ligand>
        <name>Mn(2+)</name>
        <dbReference type="ChEBI" id="CHEBI:29035"/>
    </ligand>
</feature>
<sequence>MTLRRNLGIISLFSIIYLAIATVTRTVLLAMVPKGSGLTVPLVAQAYAAGLLFDVASLAYLLIPAALYLILAPRRLVEHRKHAWLVRAAFLVIIAALIFGAVAEYFFFEEFATRFNFIAVDYLIYTGEVIGNIRESYPLVPIVGAILAVALILTRLLQGVIDRAAATTFSGRRRRLGAALLALPLAALLFVNISATAISANSYANELAGNGLYGLFAAFRNNELDFTRFYATRDDRRVMARLRDMVKERNNHFIASPPRMTRQITGEGREKRLNVIVVVEESLSAEFLGAWGDTRGLSPNIDRLARESLVFSHLYASGTRTIRGLEALTLSIPPLPGTSIVKRPDNGGFRSWGEIMKEKGYDTRYIYAGYGYFDNMNAFFSANGFDIVDRNSFAQDEITFANIWGVCDEDLFRKTIRESRASFAAGRPFFSMVMTTSNHRPFTYPAGTIDIPPKTGRDGGVKYADHAIGRFLAEARKEPWFKDTVFVFVADHCASSAGKTDLPVKKYEIPLLVYAPHHVKPGRVDRMMAQIDVAPTVLGLLNMSYTTDFLGHDILKADNRPERAFISTYQKLGYIEGDRLLILSPQKGVSLAHFDRRSGATEPLPMDERLLQEALAWYQGANYIYKNRLNRIP</sequence>
<comment type="subcellular location">
    <subcellularLocation>
        <location evidence="1">Cell membrane</location>
        <topology evidence="1">Multi-pass membrane protein</topology>
    </subcellularLocation>
</comment>
<dbReference type="Gene3D" id="3.30.1120.80">
    <property type="match status" value="1"/>
</dbReference>
<dbReference type="SUPFAM" id="SSF53649">
    <property type="entry name" value="Alkaline phosphatase-like"/>
    <property type="match status" value="1"/>
</dbReference>
<dbReference type="GO" id="GO:0046872">
    <property type="term" value="F:metal ion binding"/>
    <property type="evidence" value="ECO:0007669"/>
    <property type="project" value="UniProtKB-KW"/>
</dbReference>
<evidence type="ECO:0000256" key="2">
    <source>
        <dbReference type="ARBA" id="ARBA00022475"/>
    </source>
</evidence>
<feature type="binding site" evidence="7">
    <location>
        <position position="439"/>
    </location>
    <ligand>
        <name>substrate</name>
    </ligand>
</feature>
<feature type="binding site" evidence="8">
    <location>
        <position position="281"/>
    </location>
    <ligand>
        <name>Mn(2+)</name>
        <dbReference type="ChEBI" id="CHEBI:29035"/>
    </ligand>
</feature>
<evidence type="ECO:0000256" key="6">
    <source>
        <dbReference type="PIRSR" id="PIRSR005091-1"/>
    </source>
</evidence>
<evidence type="ECO:0000313" key="11">
    <source>
        <dbReference type="EMBL" id="KIE43302.1"/>
    </source>
</evidence>
<evidence type="ECO:0000256" key="1">
    <source>
        <dbReference type="ARBA" id="ARBA00004651"/>
    </source>
</evidence>
<feature type="transmembrane region" description="Helical" evidence="9">
    <location>
        <begin position="44"/>
        <end position="72"/>
    </location>
</feature>
<evidence type="ECO:0000256" key="5">
    <source>
        <dbReference type="ARBA" id="ARBA00023136"/>
    </source>
</evidence>
<feature type="binding site" evidence="8">
    <location>
        <position position="321"/>
    </location>
    <ligand>
        <name>Mn(2+)</name>
        <dbReference type="ChEBI" id="CHEBI:29035"/>
    </ligand>
</feature>
<dbReference type="PANTHER" id="PTHR47371:SF3">
    <property type="entry name" value="PHOSPHOGLYCEROL TRANSFERASE I"/>
    <property type="match status" value="1"/>
</dbReference>
<name>A0A0C1QR74_9BACT</name>
<feature type="transmembrane region" description="Helical" evidence="9">
    <location>
        <begin position="139"/>
        <end position="157"/>
    </location>
</feature>
<dbReference type="PANTHER" id="PTHR47371">
    <property type="entry name" value="LIPOTEICHOIC ACID SYNTHASE"/>
    <property type="match status" value="1"/>
</dbReference>
<dbReference type="RefSeq" id="WP_039646641.1">
    <property type="nucleotide sequence ID" value="NZ_JXBL01000001.1"/>
</dbReference>
<gene>
    <name evidence="11" type="ORF">SE37_12000</name>
</gene>
<reference evidence="11 12" key="1">
    <citation type="submission" date="2015-01" db="EMBL/GenBank/DDBJ databases">
        <title>Genome sequence of the anaerobic bacterium Geobacter soli GSS01, a dissimilatory Fe(III) reducer from soil.</title>
        <authorList>
            <person name="Yang G."/>
            <person name="Zhou S."/>
        </authorList>
    </citation>
    <scope>NUCLEOTIDE SEQUENCE [LARGE SCALE GENOMIC DNA]</scope>
    <source>
        <strain evidence="11 12">GSS01</strain>
    </source>
</reference>
<keyword evidence="7" id="KW-0464">Manganese</keyword>
<feature type="domain" description="Sulfatase N-terminal" evidence="10">
    <location>
        <begin position="274"/>
        <end position="542"/>
    </location>
</feature>
<dbReference type="Gene3D" id="3.40.720.10">
    <property type="entry name" value="Alkaline Phosphatase, subunit A"/>
    <property type="match status" value="1"/>
</dbReference>
<dbReference type="PIRSF" id="PIRSF005091">
    <property type="entry name" value="Mmb_sulf_HI1246"/>
    <property type="match status" value="1"/>
</dbReference>
<feature type="binding site" evidence="8">
    <location>
        <position position="491"/>
    </location>
    <ligand>
        <name>Mn(2+)</name>
        <dbReference type="ChEBI" id="CHEBI:29035"/>
    </ligand>
</feature>
<feature type="transmembrane region" description="Helical" evidence="9">
    <location>
        <begin position="178"/>
        <end position="198"/>
    </location>
</feature>
<dbReference type="InterPro" id="IPR017850">
    <property type="entry name" value="Alkaline_phosphatase_core_sf"/>
</dbReference>